<proteinExistence type="predicted"/>
<name>A0A9P5PWA6_9AGAR</name>
<dbReference type="Proteomes" id="UP000772434">
    <property type="component" value="Unassembled WGS sequence"/>
</dbReference>
<reference evidence="1" key="1">
    <citation type="submission" date="2020-11" db="EMBL/GenBank/DDBJ databases">
        <authorList>
            <consortium name="DOE Joint Genome Institute"/>
            <person name="Ahrendt S."/>
            <person name="Riley R."/>
            <person name="Andreopoulos W."/>
            <person name="Labutti K."/>
            <person name="Pangilinan J."/>
            <person name="Ruiz-Duenas F.J."/>
            <person name="Barrasa J.M."/>
            <person name="Sanchez-Garcia M."/>
            <person name="Camarero S."/>
            <person name="Miyauchi S."/>
            <person name="Serrano A."/>
            <person name="Linde D."/>
            <person name="Babiker R."/>
            <person name="Drula E."/>
            <person name="Ayuso-Fernandez I."/>
            <person name="Pacheco R."/>
            <person name="Padilla G."/>
            <person name="Ferreira P."/>
            <person name="Barriuso J."/>
            <person name="Kellner H."/>
            <person name="Castanera R."/>
            <person name="Alfaro M."/>
            <person name="Ramirez L."/>
            <person name="Pisabarro A.G."/>
            <person name="Kuo A."/>
            <person name="Tritt A."/>
            <person name="Lipzen A."/>
            <person name="He G."/>
            <person name="Yan M."/>
            <person name="Ng V."/>
            <person name="Cullen D."/>
            <person name="Martin F."/>
            <person name="Rosso M.-N."/>
            <person name="Henrissat B."/>
            <person name="Hibbett D."/>
            <person name="Martinez A.T."/>
            <person name="Grigoriev I.V."/>
        </authorList>
    </citation>
    <scope>NUCLEOTIDE SEQUENCE</scope>
    <source>
        <strain evidence="1">AH 40177</strain>
    </source>
</reference>
<feature type="non-terminal residue" evidence="1">
    <location>
        <position position="53"/>
    </location>
</feature>
<organism evidence="1 2">
    <name type="scientific">Rhodocollybia butyracea</name>
    <dbReference type="NCBI Taxonomy" id="206335"/>
    <lineage>
        <taxon>Eukaryota</taxon>
        <taxon>Fungi</taxon>
        <taxon>Dikarya</taxon>
        <taxon>Basidiomycota</taxon>
        <taxon>Agaricomycotina</taxon>
        <taxon>Agaricomycetes</taxon>
        <taxon>Agaricomycetidae</taxon>
        <taxon>Agaricales</taxon>
        <taxon>Marasmiineae</taxon>
        <taxon>Omphalotaceae</taxon>
        <taxon>Rhodocollybia</taxon>
    </lineage>
</organism>
<gene>
    <name evidence="1" type="ORF">BDP27DRAFT_1215682</name>
</gene>
<protein>
    <submittedName>
        <fullName evidence="1">Uncharacterized protein</fullName>
    </submittedName>
</protein>
<accession>A0A9P5PWA6</accession>
<dbReference type="OrthoDB" id="3169417at2759"/>
<evidence type="ECO:0000313" key="1">
    <source>
        <dbReference type="EMBL" id="KAF9073671.1"/>
    </source>
</evidence>
<dbReference type="EMBL" id="JADNRY010000017">
    <property type="protein sequence ID" value="KAF9073671.1"/>
    <property type="molecule type" value="Genomic_DNA"/>
</dbReference>
<sequence>MVLEHKTIVPFGVTYEKIGTIQRRLAWPLHKDDTLSRSGRPTGLNIYFILIPL</sequence>
<keyword evidence="2" id="KW-1185">Reference proteome</keyword>
<dbReference type="AlphaFoldDB" id="A0A9P5PWA6"/>
<comment type="caution">
    <text evidence="1">The sequence shown here is derived from an EMBL/GenBank/DDBJ whole genome shotgun (WGS) entry which is preliminary data.</text>
</comment>
<evidence type="ECO:0000313" key="2">
    <source>
        <dbReference type="Proteomes" id="UP000772434"/>
    </source>
</evidence>